<evidence type="ECO:0000256" key="1">
    <source>
        <dbReference type="SAM" id="MobiDB-lite"/>
    </source>
</evidence>
<feature type="region of interest" description="Disordered" evidence="1">
    <location>
        <begin position="248"/>
        <end position="268"/>
    </location>
</feature>
<organism evidence="2 3">
    <name type="scientific">Dovyalis caffra</name>
    <dbReference type="NCBI Taxonomy" id="77055"/>
    <lineage>
        <taxon>Eukaryota</taxon>
        <taxon>Viridiplantae</taxon>
        <taxon>Streptophyta</taxon>
        <taxon>Embryophyta</taxon>
        <taxon>Tracheophyta</taxon>
        <taxon>Spermatophyta</taxon>
        <taxon>Magnoliopsida</taxon>
        <taxon>eudicotyledons</taxon>
        <taxon>Gunneridae</taxon>
        <taxon>Pentapetalae</taxon>
        <taxon>rosids</taxon>
        <taxon>fabids</taxon>
        <taxon>Malpighiales</taxon>
        <taxon>Salicaceae</taxon>
        <taxon>Flacourtieae</taxon>
        <taxon>Dovyalis</taxon>
    </lineage>
</organism>
<dbReference type="Proteomes" id="UP001314170">
    <property type="component" value="Unassembled WGS sequence"/>
</dbReference>
<keyword evidence="3" id="KW-1185">Reference proteome</keyword>
<dbReference type="PANTHER" id="PTHR36757:SF1">
    <property type="entry name" value="GENOME ASSEMBLY, CHROMOSOME: A04"/>
    <property type="match status" value="1"/>
</dbReference>
<feature type="region of interest" description="Disordered" evidence="1">
    <location>
        <begin position="158"/>
        <end position="181"/>
    </location>
</feature>
<proteinExistence type="predicted"/>
<dbReference type="AlphaFoldDB" id="A0AAV1S2F3"/>
<dbReference type="EMBL" id="CAWUPB010001161">
    <property type="protein sequence ID" value="CAK7344321.1"/>
    <property type="molecule type" value="Genomic_DNA"/>
</dbReference>
<dbReference type="PANTHER" id="PTHR36757">
    <property type="entry name" value="BNAANNG22500D PROTEIN"/>
    <property type="match status" value="1"/>
</dbReference>
<evidence type="ECO:0000313" key="2">
    <source>
        <dbReference type="EMBL" id="CAK7344321.1"/>
    </source>
</evidence>
<name>A0AAV1S2F3_9ROSI</name>
<feature type="compositionally biased region" description="Basic and acidic residues" evidence="1">
    <location>
        <begin position="159"/>
        <end position="172"/>
    </location>
</feature>
<comment type="caution">
    <text evidence="2">The sequence shown here is derived from an EMBL/GenBank/DDBJ whole genome shotgun (WGS) entry which is preliminary data.</text>
</comment>
<reference evidence="2 3" key="1">
    <citation type="submission" date="2024-01" db="EMBL/GenBank/DDBJ databases">
        <authorList>
            <person name="Waweru B."/>
        </authorList>
    </citation>
    <scope>NUCLEOTIDE SEQUENCE [LARGE SCALE GENOMIC DNA]</scope>
</reference>
<gene>
    <name evidence="2" type="ORF">DCAF_LOCUS17733</name>
</gene>
<sequence>MFTTTVWIPVFRTILPTTLESGPRASVLPMWNGLMKQDVLRLHRTTNVEWSNDAGCPAATTCELRGQDALFVGDFLMQVAKDVVPIERRPPQSSSSNSDFCFRNNPINLESPAADELFLNGKIVPIEIKNIVSPSEHALEQPLSPPPQPFLDATTIISKDSRRDQGSKEKKNIPPLGAFLDADDDIDEDISEGSNHGMIKTAKIEPADGHEKPNLIPSSRFKRSSSSRCASMYGGRACPFPLLFCRSNSDVSEPNVKRMPLSKRLSGS</sequence>
<evidence type="ECO:0000313" key="3">
    <source>
        <dbReference type="Proteomes" id="UP001314170"/>
    </source>
</evidence>
<protein>
    <submittedName>
        <fullName evidence="2">Uncharacterized protein</fullName>
    </submittedName>
</protein>
<accession>A0AAV1S2F3</accession>